<keyword evidence="3" id="KW-1185">Reference proteome</keyword>
<dbReference type="Pfam" id="PF07238">
    <property type="entry name" value="PilZ"/>
    <property type="match status" value="1"/>
</dbReference>
<dbReference type="Proteomes" id="UP000428328">
    <property type="component" value="Chromosome"/>
</dbReference>
<dbReference type="EMBL" id="CP046400">
    <property type="protein sequence ID" value="QGY41800.1"/>
    <property type="molecule type" value="Genomic_DNA"/>
</dbReference>
<name>A0A6I6JLC3_9BACT</name>
<sequence>MERRMRPRISPVERVLAILEGQSAPEEVVDFSASGIRVTNGNRLPPGRRLWVDLIINEELCACGIPGTVRWARGTTAGIDLKHADELQMQCCRNMETRLMCR</sequence>
<reference evidence="2 3" key="1">
    <citation type="submission" date="2019-11" db="EMBL/GenBank/DDBJ databases">
        <authorList>
            <person name="Zheng R.K."/>
            <person name="Sun C.M."/>
        </authorList>
    </citation>
    <scope>NUCLEOTIDE SEQUENCE [LARGE SCALE GENOMIC DNA]</scope>
    <source>
        <strain evidence="2 3">SRB007</strain>
    </source>
</reference>
<gene>
    <name evidence="2" type="ORF">GM415_17290</name>
</gene>
<proteinExistence type="predicted"/>
<evidence type="ECO:0000259" key="1">
    <source>
        <dbReference type="Pfam" id="PF07238"/>
    </source>
</evidence>
<dbReference type="KEGG" id="psel:GM415_17290"/>
<feature type="domain" description="PilZ" evidence="1">
    <location>
        <begin position="2"/>
        <end position="89"/>
    </location>
</feature>
<dbReference type="RefSeq" id="WP_158950396.1">
    <property type="nucleotide sequence ID" value="NZ_CP046400.1"/>
</dbReference>
<organism evidence="2 3">
    <name type="scientific">Pseudodesulfovibrio cashew</name>
    <dbReference type="NCBI Taxonomy" id="2678688"/>
    <lineage>
        <taxon>Bacteria</taxon>
        <taxon>Pseudomonadati</taxon>
        <taxon>Thermodesulfobacteriota</taxon>
        <taxon>Desulfovibrionia</taxon>
        <taxon>Desulfovibrionales</taxon>
        <taxon>Desulfovibrionaceae</taxon>
    </lineage>
</organism>
<evidence type="ECO:0000313" key="2">
    <source>
        <dbReference type="EMBL" id="QGY41800.1"/>
    </source>
</evidence>
<dbReference type="SUPFAM" id="SSF141371">
    <property type="entry name" value="PilZ domain-like"/>
    <property type="match status" value="1"/>
</dbReference>
<accession>A0A6I6JLC3</accession>
<dbReference type="InterPro" id="IPR009875">
    <property type="entry name" value="PilZ_domain"/>
</dbReference>
<dbReference type="AlphaFoldDB" id="A0A6I6JLC3"/>
<protein>
    <recommendedName>
        <fullName evidence="1">PilZ domain-containing protein</fullName>
    </recommendedName>
</protein>
<dbReference type="Gene3D" id="2.40.10.220">
    <property type="entry name" value="predicted glycosyltransferase like domains"/>
    <property type="match status" value="1"/>
</dbReference>
<dbReference type="GO" id="GO:0035438">
    <property type="term" value="F:cyclic-di-GMP binding"/>
    <property type="evidence" value="ECO:0007669"/>
    <property type="project" value="InterPro"/>
</dbReference>
<evidence type="ECO:0000313" key="3">
    <source>
        <dbReference type="Proteomes" id="UP000428328"/>
    </source>
</evidence>